<dbReference type="EMBL" id="AE016825">
    <property type="protein sequence ID" value="AAQ60702.1"/>
    <property type="molecule type" value="Genomic_DNA"/>
</dbReference>
<sequence>MVIIILGWAGRFQSCSYTRRFTIVSSAADTRHLTQHGGNVLCQWTLLALLVS</sequence>
<proteinExistence type="predicted"/>
<protein>
    <submittedName>
        <fullName evidence="1">Uncharacterized protein</fullName>
    </submittedName>
</protein>
<dbReference type="KEGG" id="cvi:CV_3033"/>
<gene>
    <name evidence="1" type="ordered locus">CV_3033</name>
</gene>
<keyword evidence="2" id="KW-1185">Reference proteome</keyword>
<dbReference type="HOGENOM" id="CLU_3078152_0_0_4"/>
<evidence type="ECO:0000313" key="1">
    <source>
        <dbReference type="EMBL" id="AAQ60702.1"/>
    </source>
</evidence>
<dbReference type="AlphaFoldDB" id="Q7NTM1"/>
<dbReference type="STRING" id="243365.CV_3033"/>
<dbReference type="Proteomes" id="UP000001424">
    <property type="component" value="Chromosome"/>
</dbReference>
<reference evidence="1 2" key="1">
    <citation type="journal article" date="2003" name="Proc. Natl. Acad. Sci. U.S.A.">
        <title>The complete genome sequence of Chromobacterium violaceum reveals remarkable and exploitable bacterial adaptability.</title>
        <authorList>
            <person name="Vasconcelos A.T.R."/>
            <person name="de Almeida D.F."/>
            <person name="Almeida F.C."/>
            <person name="de Almeida L.G.P."/>
            <person name="de Almeida R."/>
            <person name="Goncalves J.A.A."/>
            <person name="Andrade E.M."/>
            <person name="Antonio R.V."/>
            <person name="Araripe J."/>
            <person name="de Araujo M.F.F."/>
            <person name="Filho S.A."/>
            <person name="Azevedo V."/>
            <person name="Batista A.J."/>
            <person name="Bataus L.A.M."/>
            <person name="Batista J.S."/>
            <person name="Belo A."/>
            <person name="vander Berg C."/>
            <person name="Blamey J."/>
            <person name="Bogo M."/>
            <person name="Bonato S."/>
            <person name="Bordignon J."/>
            <person name="Brito C.A."/>
            <person name="Brocchi M."/>
            <person name="Burity H.A."/>
            <person name="Camargo A.A."/>
            <person name="Cardoso D.D.P."/>
            <person name="Carneiro N.P."/>
            <person name="Carraro D.M."/>
            <person name="Carvalho C.M.B."/>
            <person name="Cascardo J.C.M."/>
            <person name="Cavada B.S."/>
            <person name="Chueire L.M.O."/>
            <person name="Pasa T.B.C."/>
            <person name="Duran N."/>
            <person name="Fagundes N."/>
            <person name="Falcao C.L."/>
            <person name="Fantinatti F."/>
            <person name="Farias I.P."/>
            <person name="Felipe M.S.S."/>
            <person name="Ferrari L.P."/>
            <person name="Ferro J.A."/>
            <person name="Ferro M.I.T."/>
            <person name="Franco G.R."/>
            <person name="Freitas N.S.A."/>
            <person name="Furlan L.R."/>
            <person name="Gazzinelli R.T."/>
            <person name="Gomes E.A."/>
            <person name="Goncalves P.R."/>
            <person name="Grangeiro T.B."/>
            <person name="Grattapaglia D."/>
            <person name="Grisard E.C."/>
            <person name="Guimaraes C.T."/>
            <person name="Hanna E.S."/>
            <person name="Hungria M."/>
            <person name="Jardim S.N."/>
            <person name="Laurino J."/>
            <person name="Leoi L.C.T."/>
            <person name="Fassarella L."/>
            <person name="Lima A."/>
            <person name="Loureiro M.F."/>
            <person name="Lyra M.C.P."/>
            <person name="Macedo M."/>
            <person name="Madeira H.M.F."/>
            <person name="Manfio G.P."/>
            <person name="Maranhao A.Q."/>
            <person name="Martins W.S."/>
            <person name="di Mauro S.M.Z."/>
            <person name="de Medeiros S.R.B."/>
            <person name="Meissner R.D.V."/>
            <person name="Menck C.F.M."/>
            <person name="Moreira M.A.M."/>
            <person name="Nascimento F.F."/>
            <person name="Nicolas M.F."/>
            <person name="Oliveira J.G."/>
            <person name="Oliveira S.C."/>
            <person name="Paixao R.F.C."/>
            <person name="Parente J.A."/>
            <person name="Pedrosa F.O."/>
            <person name="Pena S.J.D."/>
            <person name="Perreira J.O."/>
            <person name="Perreira M."/>
            <person name="Pinto L.S.R.C."/>
            <person name="Pinto L.S."/>
            <person name="Porto J.I.R."/>
            <person name="Potrich D.P."/>
            <person name="Neto C.E.R."/>
            <person name="Reis A.M.M."/>
            <person name="Rigo L.U."/>
            <person name="Rondinelli E."/>
            <person name="dos Santos E.B.P."/>
            <person name="Santos F.R."/>
            <person name="Schneider M.P.C."/>
            <person name="Seuanez H.N."/>
            <person name="Silva A.M.R."/>
            <person name="da Silva A.L.C."/>
            <person name="Silva D.W."/>
            <person name="Silva R."/>
            <person name="Simoes I.C."/>
            <person name="Simon D."/>
            <person name="Soares C.M.A."/>
            <person name="Soares R.B.A."/>
            <person name="Souza E.M."/>
            <person name="Souza K.R.L."/>
            <person name="Souza R.C."/>
            <person name="Steffens M.B.R."/>
            <person name="Steindel M."/>
            <person name="Teixeira S.R."/>
            <person name="Urmenyi T."/>
            <person name="Vettore A."/>
            <person name="Wassem R."/>
            <person name="Zaha A."/>
            <person name="Simpson A.J.G."/>
        </authorList>
    </citation>
    <scope>NUCLEOTIDE SEQUENCE [LARGE SCALE GENOMIC DNA]</scope>
    <source>
        <strain evidence="2">ATCC 12472 / DSM 30191 / JCM 1249 / NBRC 12614 / NCIMB 9131 / NCTC 9757</strain>
    </source>
</reference>
<organism evidence="1 2">
    <name type="scientific">Chromobacterium violaceum (strain ATCC 12472 / DSM 30191 / JCM 1249 / CCUG 213 / NBRC 12614 / NCIMB 9131 / NCTC 9757 / MK)</name>
    <dbReference type="NCBI Taxonomy" id="243365"/>
    <lineage>
        <taxon>Bacteria</taxon>
        <taxon>Pseudomonadati</taxon>
        <taxon>Pseudomonadota</taxon>
        <taxon>Betaproteobacteria</taxon>
        <taxon>Neisseriales</taxon>
        <taxon>Chromobacteriaceae</taxon>
        <taxon>Chromobacterium</taxon>
    </lineage>
</organism>
<accession>Q7NTM1</accession>
<evidence type="ECO:0000313" key="2">
    <source>
        <dbReference type="Proteomes" id="UP000001424"/>
    </source>
</evidence>
<name>Q7NTM1_CHRVO</name>